<dbReference type="EMBL" id="BMTP01000014">
    <property type="protein sequence ID" value="GGU55799.1"/>
    <property type="molecule type" value="Genomic_DNA"/>
</dbReference>
<name>A0A918M744_9ACTN</name>
<organism evidence="1 2">
    <name type="scientific">Streptomyces lavendofoliae</name>
    <dbReference type="NCBI Taxonomy" id="67314"/>
    <lineage>
        <taxon>Bacteria</taxon>
        <taxon>Bacillati</taxon>
        <taxon>Actinomycetota</taxon>
        <taxon>Actinomycetes</taxon>
        <taxon>Kitasatosporales</taxon>
        <taxon>Streptomycetaceae</taxon>
        <taxon>Streptomyces</taxon>
    </lineage>
</organism>
<comment type="caution">
    <text evidence="1">The sequence shown here is derived from an EMBL/GenBank/DDBJ whole genome shotgun (WGS) entry which is preliminary data.</text>
</comment>
<evidence type="ECO:0000313" key="2">
    <source>
        <dbReference type="Proteomes" id="UP000636661"/>
    </source>
</evidence>
<keyword evidence="2" id="KW-1185">Reference proteome</keyword>
<proteinExistence type="predicted"/>
<reference evidence="1" key="1">
    <citation type="journal article" date="2014" name="Int. J. Syst. Evol. Microbiol.">
        <title>Complete genome sequence of Corynebacterium casei LMG S-19264T (=DSM 44701T), isolated from a smear-ripened cheese.</title>
        <authorList>
            <consortium name="US DOE Joint Genome Institute (JGI-PGF)"/>
            <person name="Walter F."/>
            <person name="Albersmeier A."/>
            <person name="Kalinowski J."/>
            <person name="Ruckert C."/>
        </authorList>
    </citation>
    <scope>NUCLEOTIDE SEQUENCE</scope>
    <source>
        <strain evidence="1">JCM 4391</strain>
    </source>
</reference>
<sequence length="163" mass="17030">MFRSCPPPGGWARGLAGEEHTTVAEPLGQRRVRLVVRVPQHVRDGVGRQVGAGGDQLPHRLGGEVALLVVGAGVELEVVCARQRAQQQTARAPGVRVVEPDVPVVAVQAPDADVHHHGGVQCAVLALHGDAGLLTRPGRWAAPADDPGRLPAVLDELRIRGGG</sequence>
<accession>A0A918M744</accession>
<protein>
    <submittedName>
        <fullName evidence="1">Uncharacterized protein</fullName>
    </submittedName>
</protein>
<dbReference type="AlphaFoldDB" id="A0A918M744"/>
<reference evidence="1" key="2">
    <citation type="submission" date="2020-09" db="EMBL/GenBank/DDBJ databases">
        <authorList>
            <person name="Sun Q."/>
            <person name="Ohkuma M."/>
        </authorList>
    </citation>
    <scope>NUCLEOTIDE SEQUENCE</scope>
    <source>
        <strain evidence="1">JCM 4391</strain>
    </source>
</reference>
<gene>
    <name evidence="1" type="ORF">GCM10010274_51060</name>
</gene>
<evidence type="ECO:0000313" key="1">
    <source>
        <dbReference type="EMBL" id="GGU55799.1"/>
    </source>
</evidence>
<dbReference type="Proteomes" id="UP000636661">
    <property type="component" value="Unassembled WGS sequence"/>
</dbReference>